<organism evidence="9 10">
    <name type="scientific">Deinococcus geothermalis (strain DSM 11300 / CIP 105573 / AG-3a)</name>
    <dbReference type="NCBI Taxonomy" id="319795"/>
    <lineage>
        <taxon>Bacteria</taxon>
        <taxon>Thermotogati</taxon>
        <taxon>Deinococcota</taxon>
        <taxon>Deinococci</taxon>
        <taxon>Deinococcales</taxon>
        <taxon>Deinococcaceae</taxon>
        <taxon>Deinococcus</taxon>
    </lineage>
</organism>
<sequence>MTSPPEPALPPALAHLLDAAADATFTLDPEGRITYANHKAAAIAGRRPEEVLGLHLERDLGYAFSPRWLSESRRALAEGRAREYDAFNPALGRWVRVCVVPTPAGLAAQIRDIIFTKRTEALQQVTSALAHTRTPADVVDVLLEQTRVVAGAYLAALFVPGADEEHLELRGQVGYSPELLRRFARVPLTLQIPLCRAARLGQPVFAQQADFARDFPDASVLSAEQTRSLAALPLEVEERLWGVLVLSFDEDRPLPPHERAFLLSLVGQCVQALSRHETEQRLRVQADTLKTLNAVGRALSAELDLDRLVQAVTDAGVELTGAQFGAFFYNVVNEQQESYTLYTLSGVPREAFAAFPMPRNTPVFGPTFRGEGAFRSADITRDPRYGHNLPYRGMPEGHLPVRSYLAVPVVSRSGEVIGGLFFGHAKPGVFTERAEELALGLASQTAVALDNARLYGQLQHSHADLERRVEERTRQLELQAAELRRSNAELEQFAYVASHDLQAPIRAVTSFAGLVSRKYAAQLDERGQAYLRQIVENGEHMKRLVDDLLAFSRLHTQQRAPEATASSAVVRAVLDRLRPELEALDAHVTLGPLPTVLADAPQLDQLFQNLLSNALKYRREGVPPQVSITAEREGSGWRFAVSDNGIGIEPQYFDRIFVIFQRLHGREQYEGTGIGLAVCKKIVERHGGRLWVESAPGRGSTFFFTLPGDS</sequence>
<dbReference type="InterPro" id="IPR035965">
    <property type="entry name" value="PAS-like_dom_sf"/>
</dbReference>
<dbReference type="InterPro" id="IPR052162">
    <property type="entry name" value="Sensor_kinase/Photoreceptor"/>
</dbReference>
<dbReference type="InterPro" id="IPR000014">
    <property type="entry name" value="PAS"/>
</dbReference>
<dbReference type="PROSITE" id="PS50112">
    <property type="entry name" value="PAS"/>
    <property type="match status" value="1"/>
</dbReference>
<feature type="domain" description="Histidine kinase" evidence="7">
    <location>
        <begin position="496"/>
        <end position="710"/>
    </location>
</feature>
<dbReference type="CDD" id="cd16921">
    <property type="entry name" value="HATPase_FilI-like"/>
    <property type="match status" value="1"/>
</dbReference>
<keyword evidence="3" id="KW-0597">Phosphoprotein</keyword>
<comment type="catalytic activity">
    <reaction evidence="1">
        <text>ATP + protein L-histidine = ADP + protein N-phospho-L-histidine.</text>
        <dbReference type="EC" id="2.7.13.3"/>
    </reaction>
</comment>
<dbReference type="Pfam" id="PF00989">
    <property type="entry name" value="PAS"/>
    <property type="match status" value="1"/>
</dbReference>
<evidence type="ECO:0000256" key="5">
    <source>
        <dbReference type="ARBA" id="ARBA00022777"/>
    </source>
</evidence>
<dbReference type="FunFam" id="3.30.565.10:FF:000006">
    <property type="entry name" value="Sensor histidine kinase WalK"/>
    <property type="match status" value="1"/>
</dbReference>
<dbReference type="InterPro" id="IPR013767">
    <property type="entry name" value="PAS_fold"/>
</dbReference>
<evidence type="ECO:0000259" key="7">
    <source>
        <dbReference type="PROSITE" id="PS50109"/>
    </source>
</evidence>
<dbReference type="SMART" id="SM00387">
    <property type="entry name" value="HATPase_c"/>
    <property type="match status" value="1"/>
</dbReference>
<evidence type="ECO:0000259" key="8">
    <source>
        <dbReference type="PROSITE" id="PS50112"/>
    </source>
</evidence>
<dbReference type="Gene3D" id="3.30.450.40">
    <property type="match status" value="2"/>
</dbReference>
<keyword evidence="6" id="KW-0175">Coiled coil</keyword>
<dbReference type="Gene3D" id="3.30.450.20">
    <property type="entry name" value="PAS domain"/>
    <property type="match status" value="1"/>
</dbReference>
<dbReference type="KEGG" id="dge:Dgeo_2179"/>
<feature type="domain" description="PAS" evidence="8">
    <location>
        <begin position="9"/>
        <end position="53"/>
    </location>
</feature>
<dbReference type="InterPro" id="IPR003018">
    <property type="entry name" value="GAF"/>
</dbReference>
<keyword evidence="5 9" id="KW-0418">Kinase</keyword>
<evidence type="ECO:0000256" key="1">
    <source>
        <dbReference type="ARBA" id="ARBA00000085"/>
    </source>
</evidence>
<dbReference type="SMART" id="SM00065">
    <property type="entry name" value="GAF"/>
    <property type="match status" value="2"/>
</dbReference>
<dbReference type="SUPFAM" id="SSF55874">
    <property type="entry name" value="ATPase domain of HSP90 chaperone/DNA topoisomerase II/histidine kinase"/>
    <property type="match status" value="1"/>
</dbReference>
<feature type="coiled-coil region" evidence="6">
    <location>
        <begin position="462"/>
        <end position="493"/>
    </location>
</feature>
<dbReference type="PRINTS" id="PR00344">
    <property type="entry name" value="BCTRLSENSOR"/>
</dbReference>
<name>Q1IWB1_DEIGD</name>
<dbReference type="HOGENOM" id="CLU_000445_114_71_0"/>
<evidence type="ECO:0000256" key="6">
    <source>
        <dbReference type="SAM" id="Coils"/>
    </source>
</evidence>
<dbReference type="PANTHER" id="PTHR43304">
    <property type="entry name" value="PHYTOCHROME-LIKE PROTEIN CPH1"/>
    <property type="match status" value="1"/>
</dbReference>
<dbReference type="InterPro" id="IPR005467">
    <property type="entry name" value="His_kinase_dom"/>
</dbReference>
<dbReference type="SMART" id="SM00388">
    <property type="entry name" value="HisKA"/>
    <property type="match status" value="1"/>
</dbReference>
<dbReference type="GO" id="GO:0000155">
    <property type="term" value="F:phosphorelay sensor kinase activity"/>
    <property type="evidence" value="ECO:0007669"/>
    <property type="project" value="InterPro"/>
</dbReference>
<evidence type="ECO:0000256" key="3">
    <source>
        <dbReference type="ARBA" id="ARBA00022553"/>
    </source>
</evidence>
<dbReference type="SUPFAM" id="SSF55781">
    <property type="entry name" value="GAF domain-like"/>
    <property type="match status" value="2"/>
</dbReference>
<evidence type="ECO:0000313" key="9">
    <source>
        <dbReference type="EMBL" id="ABF46473.1"/>
    </source>
</evidence>
<dbReference type="Gene3D" id="1.10.287.130">
    <property type="match status" value="1"/>
</dbReference>
<dbReference type="eggNOG" id="COG2205">
    <property type="taxonomic scope" value="Bacteria"/>
</dbReference>
<dbReference type="Proteomes" id="UP000002431">
    <property type="component" value="Chromosome"/>
</dbReference>
<dbReference type="NCBIfam" id="TIGR00229">
    <property type="entry name" value="sensory_box"/>
    <property type="match status" value="1"/>
</dbReference>
<accession>Q1IWB1</accession>
<dbReference type="RefSeq" id="WP_011531298.1">
    <property type="nucleotide sequence ID" value="NC_008025.1"/>
</dbReference>
<reference evidence="9" key="1">
    <citation type="submission" date="2006-04" db="EMBL/GenBank/DDBJ databases">
        <title>Complete sequence of chromosome of Deinococcus geothermalis DSM 11300.</title>
        <authorList>
            <consortium name="US DOE Joint Genome Institute"/>
            <person name="Copeland A."/>
            <person name="Lucas S."/>
            <person name="Lapidus A."/>
            <person name="Barry K."/>
            <person name="Detter J.C."/>
            <person name="Glavina del Rio T."/>
            <person name="Hammon N."/>
            <person name="Israni S."/>
            <person name="Dalin E."/>
            <person name="Tice H."/>
            <person name="Pitluck S."/>
            <person name="Brettin T."/>
            <person name="Bruce D."/>
            <person name="Han C."/>
            <person name="Tapia R."/>
            <person name="Saunders E."/>
            <person name="Gilna P."/>
            <person name="Schmutz J."/>
            <person name="Larimer F."/>
            <person name="Land M."/>
            <person name="Hauser L."/>
            <person name="Kyrpides N."/>
            <person name="Kim E."/>
            <person name="Daly M.J."/>
            <person name="Fredrickson J.K."/>
            <person name="Makarova K.S."/>
            <person name="Gaidamakova E.K."/>
            <person name="Zhai M."/>
            <person name="Richardson P."/>
        </authorList>
    </citation>
    <scope>NUCLEOTIDE SEQUENCE</scope>
    <source>
        <strain evidence="9">DSM 11300</strain>
    </source>
</reference>
<keyword evidence="4 9" id="KW-0808">Transferase</keyword>
<dbReference type="Gene3D" id="3.30.565.10">
    <property type="entry name" value="Histidine kinase-like ATPase, C-terminal domain"/>
    <property type="match status" value="1"/>
</dbReference>
<dbReference type="Pfam" id="PF02518">
    <property type="entry name" value="HATPase_c"/>
    <property type="match status" value="1"/>
</dbReference>
<keyword evidence="10" id="KW-1185">Reference proteome</keyword>
<dbReference type="Pfam" id="PF13185">
    <property type="entry name" value="GAF_2"/>
    <property type="match status" value="2"/>
</dbReference>
<dbReference type="InterPro" id="IPR029016">
    <property type="entry name" value="GAF-like_dom_sf"/>
</dbReference>
<evidence type="ECO:0000313" key="10">
    <source>
        <dbReference type="Proteomes" id="UP000002431"/>
    </source>
</evidence>
<gene>
    <name evidence="9" type="ordered locus">Dgeo_2179</name>
</gene>
<dbReference type="EMBL" id="CP000359">
    <property type="protein sequence ID" value="ABF46473.1"/>
    <property type="molecule type" value="Genomic_DNA"/>
</dbReference>
<dbReference type="SUPFAM" id="SSF55785">
    <property type="entry name" value="PYP-like sensor domain (PAS domain)"/>
    <property type="match status" value="1"/>
</dbReference>
<protein>
    <recommendedName>
        <fullName evidence="2">histidine kinase</fullName>
        <ecNumber evidence="2">2.7.13.3</ecNumber>
    </recommendedName>
</protein>
<dbReference type="InterPro" id="IPR003594">
    <property type="entry name" value="HATPase_dom"/>
</dbReference>
<evidence type="ECO:0000256" key="4">
    <source>
        <dbReference type="ARBA" id="ARBA00022679"/>
    </source>
</evidence>
<dbReference type="Pfam" id="PF00512">
    <property type="entry name" value="HisKA"/>
    <property type="match status" value="1"/>
</dbReference>
<dbReference type="SUPFAM" id="SSF47384">
    <property type="entry name" value="Homodimeric domain of signal transducing histidine kinase"/>
    <property type="match status" value="1"/>
</dbReference>
<dbReference type="InterPro" id="IPR036890">
    <property type="entry name" value="HATPase_C_sf"/>
</dbReference>
<dbReference type="InterPro" id="IPR003661">
    <property type="entry name" value="HisK_dim/P_dom"/>
</dbReference>
<evidence type="ECO:0000256" key="2">
    <source>
        <dbReference type="ARBA" id="ARBA00012438"/>
    </source>
</evidence>
<dbReference type="PANTHER" id="PTHR43304:SF1">
    <property type="entry name" value="PAC DOMAIN-CONTAINING PROTEIN"/>
    <property type="match status" value="1"/>
</dbReference>
<dbReference type="InterPro" id="IPR004358">
    <property type="entry name" value="Sig_transdc_His_kin-like_C"/>
</dbReference>
<dbReference type="STRING" id="319795.Dgeo_2179"/>
<dbReference type="InterPro" id="IPR036097">
    <property type="entry name" value="HisK_dim/P_sf"/>
</dbReference>
<dbReference type="GO" id="GO:0006355">
    <property type="term" value="P:regulation of DNA-templated transcription"/>
    <property type="evidence" value="ECO:0007669"/>
    <property type="project" value="InterPro"/>
</dbReference>
<dbReference type="CDD" id="cd00082">
    <property type="entry name" value="HisKA"/>
    <property type="match status" value="1"/>
</dbReference>
<dbReference type="AlphaFoldDB" id="Q1IWB1"/>
<dbReference type="SMART" id="SM00091">
    <property type="entry name" value="PAS"/>
    <property type="match status" value="1"/>
</dbReference>
<dbReference type="PROSITE" id="PS50109">
    <property type="entry name" value="HIS_KIN"/>
    <property type="match status" value="1"/>
</dbReference>
<dbReference type="CDD" id="cd00130">
    <property type="entry name" value="PAS"/>
    <property type="match status" value="1"/>
</dbReference>
<dbReference type="EC" id="2.7.13.3" evidence="2"/>
<proteinExistence type="predicted"/>